<dbReference type="AlphaFoldDB" id="A0A0E9PD25"/>
<reference evidence="1" key="1">
    <citation type="submission" date="2014-11" db="EMBL/GenBank/DDBJ databases">
        <authorList>
            <person name="Amaro Gonzalez C."/>
        </authorList>
    </citation>
    <scope>NUCLEOTIDE SEQUENCE</scope>
</reference>
<name>A0A0E9PD25_ANGAN</name>
<protein>
    <submittedName>
        <fullName evidence="1">Uncharacterized protein</fullName>
    </submittedName>
</protein>
<evidence type="ECO:0000313" key="1">
    <source>
        <dbReference type="EMBL" id="JAH02556.1"/>
    </source>
</evidence>
<accession>A0A0E9PD25</accession>
<sequence>MRREVSGIYRYCTSKLLLLSNL</sequence>
<reference evidence="1" key="2">
    <citation type="journal article" date="2015" name="Fish Shellfish Immunol.">
        <title>Early steps in the European eel (Anguilla anguilla)-Vibrio vulnificus interaction in the gills: Role of the RtxA13 toxin.</title>
        <authorList>
            <person name="Callol A."/>
            <person name="Pajuelo D."/>
            <person name="Ebbesson L."/>
            <person name="Teles M."/>
            <person name="MacKenzie S."/>
            <person name="Amaro C."/>
        </authorList>
    </citation>
    <scope>NUCLEOTIDE SEQUENCE</scope>
</reference>
<organism evidence="1">
    <name type="scientific">Anguilla anguilla</name>
    <name type="common">European freshwater eel</name>
    <name type="synonym">Muraena anguilla</name>
    <dbReference type="NCBI Taxonomy" id="7936"/>
    <lineage>
        <taxon>Eukaryota</taxon>
        <taxon>Metazoa</taxon>
        <taxon>Chordata</taxon>
        <taxon>Craniata</taxon>
        <taxon>Vertebrata</taxon>
        <taxon>Euteleostomi</taxon>
        <taxon>Actinopterygii</taxon>
        <taxon>Neopterygii</taxon>
        <taxon>Teleostei</taxon>
        <taxon>Anguilliformes</taxon>
        <taxon>Anguillidae</taxon>
        <taxon>Anguilla</taxon>
    </lineage>
</organism>
<dbReference type="EMBL" id="GBXM01106021">
    <property type="protein sequence ID" value="JAH02556.1"/>
    <property type="molecule type" value="Transcribed_RNA"/>
</dbReference>
<dbReference type="EMBL" id="GBXM01073422">
    <property type="protein sequence ID" value="JAH35155.1"/>
    <property type="molecule type" value="Transcribed_RNA"/>
</dbReference>
<proteinExistence type="predicted"/>